<keyword evidence="1" id="KW-0175">Coiled coil</keyword>
<dbReference type="GO" id="GO:0005634">
    <property type="term" value="C:nucleus"/>
    <property type="evidence" value="ECO:0007669"/>
    <property type="project" value="TreeGrafter"/>
</dbReference>
<dbReference type="Pfam" id="PF05508">
    <property type="entry name" value="Ran-binding"/>
    <property type="match status" value="1"/>
</dbReference>
<organism evidence="3">
    <name type="scientific">Blastobotrys adeninivorans</name>
    <name type="common">Yeast</name>
    <name type="synonym">Arxula adeninivorans</name>
    <dbReference type="NCBI Taxonomy" id="409370"/>
    <lineage>
        <taxon>Eukaryota</taxon>
        <taxon>Fungi</taxon>
        <taxon>Dikarya</taxon>
        <taxon>Ascomycota</taxon>
        <taxon>Saccharomycotina</taxon>
        <taxon>Dipodascomycetes</taxon>
        <taxon>Dipodascales</taxon>
        <taxon>Trichomonascaceae</taxon>
        <taxon>Blastobotrys</taxon>
    </lineage>
</organism>
<sequence>MDLIELISARGNTSLDSTMELTRSLKHDIDEFEHQVDEINDKIVELGALGAKQGDSAKKAAEKVESYMKDLLFRIEEAIPLISLALTTSGAHLSARLPDSVSPGRLLQAANCLSNADLRFDAGKDRVQVGPVFSLKLYSIFYGAHRVQAITDISWKEEHAKCRVWLERVSHDQVVYSYQLHIEEDLDDGRYHEQSELDAGGRKRTVDVTAVTRLFFSASGRLLEIDGSNTPVLVLKLNSLFQVVPDQQATAEQYGQVEWLAFELYEDGEDEDDEEDEEDEEESDAEDEEYGGKREEGTEQKNDDEKRRHEDDDDLEAELAKKMMNLSLNGPPIDGPSLSLLEYLIRLSALQANDQESMYQIDDERISLYLQDEAAHTRPAGASDDGNPEDLLARHTPRMSSPGRSPRRSPRQTSRMSSPGLSPFNPASRPMTPYTPSRQSGSTSTSDSPEATPWERDRMARNPALRRVMGAYTESPLKSKSRQR</sequence>
<dbReference type="PANTHER" id="PTHR31010">
    <property type="entry name" value="RAN-SPECIFIC GTPASE-ACTIVATING PROTEIN 30-RELATED"/>
    <property type="match status" value="1"/>
</dbReference>
<protein>
    <submittedName>
        <fullName evidence="3">ARAD1C34694p</fullName>
    </submittedName>
</protein>
<feature type="compositionally biased region" description="Low complexity" evidence="2">
    <location>
        <begin position="435"/>
        <end position="448"/>
    </location>
</feature>
<gene>
    <name evidence="3" type="ORF">GNLVRS02_ARAD1C34694g</name>
</gene>
<dbReference type="InterPro" id="IPR008812">
    <property type="entry name" value="Ran_GTP-bd-rel"/>
</dbReference>
<evidence type="ECO:0000256" key="2">
    <source>
        <dbReference type="SAM" id="MobiDB-lite"/>
    </source>
</evidence>
<feature type="compositionally biased region" description="Acidic residues" evidence="2">
    <location>
        <begin position="268"/>
        <end position="289"/>
    </location>
</feature>
<feature type="region of interest" description="Disordered" evidence="2">
    <location>
        <begin position="372"/>
        <end position="484"/>
    </location>
</feature>
<proteinExistence type="predicted"/>
<accession>A0A060T2Q8</accession>
<feature type="compositionally biased region" description="Basic and acidic residues" evidence="2">
    <location>
        <begin position="290"/>
        <end position="310"/>
    </location>
</feature>
<dbReference type="GO" id="GO:0030695">
    <property type="term" value="F:GTPase regulator activity"/>
    <property type="evidence" value="ECO:0007669"/>
    <property type="project" value="TreeGrafter"/>
</dbReference>
<evidence type="ECO:0000313" key="3">
    <source>
        <dbReference type="EMBL" id="CDP35400.1"/>
    </source>
</evidence>
<dbReference type="EMBL" id="HG937693">
    <property type="protein sequence ID" value="CDP35400.1"/>
    <property type="molecule type" value="Genomic_DNA"/>
</dbReference>
<dbReference type="AlphaFoldDB" id="A0A060T2Q8"/>
<feature type="region of interest" description="Disordered" evidence="2">
    <location>
        <begin position="268"/>
        <end position="313"/>
    </location>
</feature>
<reference evidence="3" key="2">
    <citation type="submission" date="2014-06" db="EMBL/GenBank/DDBJ databases">
        <title>The complete genome of Blastobotrys (Arxula) adeninivorans LS3 - a yeast of biotechnological interest.</title>
        <authorList>
            <person name="Kunze G."/>
            <person name="Gaillardin C."/>
            <person name="Czernicka M."/>
            <person name="Durrens P."/>
            <person name="Martin T."/>
            <person name="Boer E."/>
            <person name="Gabaldon T."/>
            <person name="Cruz J."/>
            <person name="Talla E."/>
            <person name="Marck C."/>
            <person name="Goffeau A."/>
            <person name="Barbe V."/>
            <person name="Baret P."/>
            <person name="Baronian K."/>
            <person name="Beier S."/>
            <person name="Bleykasten C."/>
            <person name="Bode R."/>
            <person name="Casaregola S."/>
            <person name="Despons L."/>
            <person name="Fairhead C."/>
            <person name="Giersberg M."/>
            <person name="Gierski P."/>
            <person name="Hahnel U."/>
            <person name="Hartmann A."/>
            <person name="Jankowska D."/>
            <person name="Jubin C."/>
            <person name="Jung P."/>
            <person name="Lafontaine I."/>
            <person name="Leh-Louis V."/>
            <person name="Lemaire M."/>
            <person name="Marcet-Houben M."/>
            <person name="Mascher M."/>
            <person name="Morel G."/>
            <person name="Richard G.-F."/>
            <person name="Riechen J."/>
            <person name="Sacerdot C."/>
            <person name="Sarkar A."/>
            <person name="Savel G."/>
            <person name="Schacherer J."/>
            <person name="Sherman D."/>
            <person name="Straub M.-L."/>
            <person name="Stein N."/>
            <person name="Thierry A."/>
            <person name="Trautwein-Schult A."/>
            <person name="Westhof E."/>
            <person name="Worch S."/>
            <person name="Dujon B."/>
            <person name="Souciet J.-L."/>
            <person name="Wincker P."/>
            <person name="Scholz U."/>
            <person name="Neuveglise N."/>
        </authorList>
    </citation>
    <scope>NUCLEOTIDE SEQUENCE</scope>
    <source>
        <strain evidence="3">LS3</strain>
    </source>
</reference>
<dbReference type="PANTHER" id="PTHR31010:SF2">
    <property type="entry name" value="RAN-SPECIFIC GTPASE-ACTIVATING PROTEIN 30"/>
    <property type="match status" value="1"/>
</dbReference>
<reference evidence="3" key="1">
    <citation type="submission" date="2014-02" db="EMBL/GenBank/DDBJ databases">
        <authorList>
            <person name="Genoscope - CEA"/>
        </authorList>
    </citation>
    <scope>NUCLEOTIDE SEQUENCE</scope>
    <source>
        <strain evidence="3">LS3</strain>
    </source>
</reference>
<name>A0A060T2Q8_BLAAD</name>
<dbReference type="PhylomeDB" id="A0A060T2Q8"/>
<feature type="coiled-coil region" evidence="1">
    <location>
        <begin position="22"/>
        <end position="49"/>
    </location>
</feature>
<dbReference type="GO" id="GO:0005737">
    <property type="term" value="C:cytoplasm"/>
    <property type="evidence" value="ECO:0007669"/>
    <property type="project" value="TreeGrafter"/>
</dbReference>
<evidence type="ECO:0000256" key="1">
    <source>
        <dbReference type="SAM" id="Coils"/>
    </source>
</evidence>